<evidence type="ECO:0000256" key="2">
    <source>
        <dbReference type="SAM" id="Phobius"/>
    </source>
</evidence>
<evidence type="ECO:0000313" key="4">
    <source>
        <dbReference type="Proteomes" id="UP001162881"/>
    </source>
</evidence>
<keyword evidence="2" id="KW-0812">Transmembrane</keyword>
<evidence type="ECO:0008006" key="5">
    <source>
        <dbReference type="Google" id="ProtNLM"/>
    </source>
</evidence>
<feature type="compositionally biased region" description="Pro residues" evidence="1">
    <location>
        <begin position="96"/>
        <end position="106"/>
    </location>
</feature>
<evidence type="ECO:0000256" key="1">
    <source>
        <dbReference type="SAM" id="MobiDB-lite"/>
    </source>
</evidence>
<protein>
    <recommendedName>
        <fullName evidence="5">Energy transducer TonB</fullName>
    </recommendedName>
</protein>
<dbReference type="Proteomes" id="UP001162881">
    <property type="component" value="Unassembled WGS sequence"/>
</dbReference>
<dbReference type="EMBL" id="JALHLF010000149">
    <property type="protein sequence ID" value="MCJ2184801.1"/>
    <property type="molecule type" value="Genomic_DNA"/>
</dbReference>
<sequence length="133" mass="13452">MPARIPPQVLEPLTSAQHYAPPDPRELRAQAVHRLQIGLFGLCAMLLIVGLANIIMDRARLADKADPIRDVVAADAPDKKPVSDPLADIGVMPAAEPSPTPTPTPATSPGAMPGGNTGAGTGGGPSGASPSPT</sequence>
<keyword evidence="2" id="KW-1133">Transmembrane helix</keyword>
<organism evidence="3 4">
    <name type="scientific">Novosphingobium organovorum</name>
    <dbReference type="NCBI Taxonomy" id="2930092"/>
    <lineage>
        <taxon>Bacteria</taxon>
        <taxon>Pseudomonadati</taxon>
        <taxon>Pseudomonadota</taxon>
        <taxon>Alphaproteobacteria</taxon>
        <taxon>Sphingomonadales</taxon>
        <taxon>Sphingomonadaceae</taxon>
        <taxon>Novosphingobium</taxon>
    </lineage>
</organism>
<comment type="caution">
    <text evidence="3">The sequence shown here is derived from an EMBL/GenBank/DDBJ whole genome shotgun (WGS) entry which is preliminary data.</text>
</comment>
<name>A0ABT0BJ03_9SPHN</name>
<accession>A0ABT0BJ03</accession>
<evidence type="ECO:0000313" key="3">
    <source>
        <dbReference type="EMBL" id="MCJ2184801.1"/>
    </source>
</evidence>
<proteinExistence type="predicted"/>
<dbReference type="RefSeq" id="WP_244023976.1">
    <property type="nucleotide sequence ID" value="NZ_JALHLF010000149.1"/>
</dbReference>
<keyword evidence="4" id="KW-1185">Reference proteome</keyword>
<keyword evidence="2" id="KW-0472">Membrane</keyword>
<feature type="region of interest" description="Disordered" evidence="1">
    <location>
        <begin position="71"/>
        <end position="133"/>
    </location>
</feature>
<feature type="transmembrane region" description="Helical" evidence="2">
    <location>
        <begin position="35"/>
        <end position="55"/>
    </location>
</feature>
<reference evidence="3" key="1">
    <citation type="submission" date="2022-03" db="EMBL/GenBank/DDBJ databases">
        <title>Identification of a novel bacterium isolated from mangrove sediments.</title>
        <authorList>
            <person name="Pan X."/>
        </authorList>
    </citation>
    <scope>NUCLEOTIDE SEQUENCE</scope>
    <source>
        <strain evidence="3">B1949</strain>
    </source>
</reference>
<gene>
    <name evidence="3" type="ORF">MTR62_19205</name>
</gene>
<feature type="compositionally biased region" description="Gly residues" evidence="1">
    <location>
        <begin position="112"/>
        <end position="126"/>
    </location>
</feature>
<feature type="non-terminal residue" evidence="3">
    <location>
        <position position="133"/>
    </location>
</feature>